<dbReference type="InterPro" id="IPR001185">
    <property type="entry name" value="MS_channel"/>
</dbReference>
<evidence type="ECO:0000256" key="9">
    <source>
        <dbReference type="SAM" id="Phobius"/>
    </source>
</evidence>
<evidence type="ECO:0000313" key="10">
    <source>
        <dbReference type="EMBL" id="NUW36665.1"/>
    </source>
</evidence>
<dbReference type="PANTHER" id="PTHR30266:SF2">
    <property type="entry name" value="LARGE-CONDUCTANCE MECHANOSENSITIVE CHANNEL"/>
    <property type="match status" value="1"/>
</dbReference>
<keyword evidence="8" id="KW-0407">Ion channel</keyword>
<evidence type="ECO:0000256" key="5">
    <source>
        <dbReference type="ARBA" id="ARBA00022989"/>
    </source>
</evidence>
<keyword evidence="7 9" id="KW-0472">Membrane</keyword>
<dbReference type="PANTHER" id="PTHR30266">
    <property type="entry name" value="MECHANOSENSITIVE CHANNEL MSCL"/>
    <property type="match status" value="1"/>
</dbReference>
<name>A0A7Y6M7G6_9ACTN</name>
<sequence>MGGFKKFLLRGNIVELAVAVIVGATFSGLVQALVADLITPLIGAVTGGRQPDFADFSFTVNGSQFKYGDFLNHLISFLIIAAVVYWLVVLPMTRLVSLFDHHKEATTKQCPECLSDILAEARRCAHCTVVLVPDSEKPAIADPR</sequence>
<evidence type="ECO:0000256" key="8">
    <source>
        <dbReference type="ARBA" id="ARBA00023303"/>
    </source>
</evidence>
<dbReference type="SUPFAM" id="SSF81330">
    <property type="entry name" value="Gated mechanosensitive channel"/>
    <property type="match status" value="1"/>
</dbReference>
<evidence type="ECO:0000256" key="3">
    <source>
        <dbReference type="ARBA" id="ARBA00022475"/>
    </source>
</evidence>
<evidence type="ECO:0000256" key="1">
    <source>
        <dbReference type="ARBA" id="ARBA00004141"/>
    </source>
</evidence>
<evidence type="ECO:0000313" key="11">
    <source>
        <dbReference type="Proteomes" id="UP000586042"/>
    </source>
</evidence>
<reference evidence="10 11" key="1">
    <citation type="submission" date="2020-06" db="EMBL/GenBank/DDBJ databases">
        <title>Nonomuraea sp. SMC257, a novel actinomycete isolated from soil.</title>
        <authorList>
            <person name="Chanama M."/>
        </authorList>
    </citation>
    <scope>NUCLEOTIDE SEQUENCE [LARGE SCALE GENOMIC DNA]</scope>
    <source>
        <strain evidence="10 11">SMC257</strain>
    </source>
</reference>
<evidence type="ECO:0000256" key="7">
    <source>
        <dbReference type="ARBA" id="ARBA00023136"/>
    </source>
</evidence>
<comment type="subcellular location">
    <subcellularLocation>
        <location evidence="1">Membrane</location>
        <topology evidence="1">Multi-pass membrane protein</topology>
    </subcellularLocation>
</comment>
<protein>
    <submittedName>
        <fullName evidence="10">Large conductance mechanosensitive channel protein MscL</fullName>
    </submittedName>
</protein>
<keyword evidence="6" id="KW-0406">Ion transport</keyword>
<evidence type="ECO:0000256" key="2">
    <source>
        <dbReference type="ARBA" id="ARBA00022448"/>
    </source>
</evidence>
<dbReference type="Proteomes" id="UP000586042">
    <property type="component" value="Unassembled WGS sequence"/>
</dbReference>
<dbReference type="GO" id="GO:0008381">
    <property type="term" value="F:mechanosensitive monoatomic ion channel activity"/>
    <property type="evidence" value="ECO:0007669"/>
    <property type="project" value="InterPro"/>
</dbReference>
<proteinExistence type="predicted"/>
<dbReference type="Gene3D" id="1.10.1200.120">
    <property type="entry name" value="Large-conductance mechanosensitive channel, MscL, domain 1"/>
    <property type="match status" value="1"/>
</dbReference>
<dbReference type="EMBL" id="JABWGN010000016">
    <property type="protein sequence ID" value="NUW36665.1"/>
    <property type="molecule type" value="Genomic_DNA"/>
</dbReference>
<feature type="transmembrane region" description="Helical" evidence="9">
    <location>
        <begin position="12"/>
        <end position="34"/>
    </location>
</feature>
<gene>
    <name evidence="10" type="primary">mscL</name>
    <name evidence="10" type="ORF">HTZ77_35440</name>
</gene>
<evidence type="ECO:0000256" key="6">
    <source>
        <dbReference type="ARBA" id="ARBA00023065"/>
    </source>
</evidence>
<keyword evidence="5 9" id="KW-1133">Transmembrane helix</keyword>
<evidence type="ECO:0000256" key="4">
    <source>
        <dbReference type="ARBA" id="ARBA00022692"/>
    </source>
</evidence>
<dbReference type="NCBIfam" id="TIGR00220">
    <property type="entry name" value="mscL"/>
    <property type="match status" value="1"/>
</dbReference>
<keyword evidence="2" id="KW-0813">Transport</keyword>
<dbReference type="InterPro" id="IPR036019">
    <property type="entry name" value="MscL_channel"/>
</dbReference>
<dbReference type="RefSeq" id="WP_175594113.1">
    <property type="nucleotide sequence ID" value="NZ_JABWGN010000016.1"/>
</dbReference>
<dbReference type="InterPro" id="IPR037673">
    <property type="entry name" value="MSC/AndL"/>
</dbReference>
<keyword evidence="4 9" id="KW-0812">Transmembrane</keyword>
<keyword evidence="11" id="KW-1185">Reference proteome</keyword>
<feature type="transmembrane region" description="Helical" evidence="9">
    <location>
        <begin position="70"/>
        <end position="90"/>
    </location>
</feature>
<dbReference type="Pfam" id="PF01741">
    <property type="entry name" value="MscL"/>
    <property type="match status" value="1"/>
</dbReference>
<dbReference type="GO" id="GO:0016020">
    <property type="term" value="C:membrane"/>
    <property type="evidence" value="ECO:0007669"/>
    <property type="project" value="UniProtKB-SubCell"/>
</dbReference>
<comment type="caution">
    <text evidence="10">The sequence shown here is derived from an EMBL/GenBank/DDBJ whole genome shotgun (WGS) entry which is preliminary data.</text>
</comment>
<organism evidence="10 11">
    <name type="scientific">Nonomuraea montanisoli</name>
    <dbReference type="NCBI Taxonomy" id="2741721"/>
    <lineage>
        <taxon>Bacteria</taxon>
        <taxon>Bacillati</taxon>
        <taxon>Actinomycetota</taxon>
        <taxon>Actinomycetes</taxon>
        <taxon>Streptosporangiales</taxon>
        <taxon>Streptosporangiaceae</taxon>
        <taxon>Nonomuraea</taxon>
    </lineage>
</organism>
<dbReference type="AlphaFoldDB" id="A0A7Y6M7G6"/>
<dbReference type="PRINTS" id="PR01264">
    <property type="entry name" value="MECHCHANNEL"/>
</dbReference>
<accession>A0A7Y6M7G6</accession>
<keyword evidence="3" id="KW-1003">Cell membrane</keyword>